<evidence type="ECO:0000259" key="2">
    <source>
        <dbReference type="PROSITE" id="PS50975"/>
    </source>
</evidence>
<dbReference type="PROSITE" id="PS50975">
    <property type="entry name" value="ATP_GRASP"/>
    <property type="match status" value="1"/>
</dbReference>
<keyword evidence="4" id="KW-1185">Reference proteome</keyword>
<dbReference type="Pfam" id="PF02786">
    <property type="entry name" value="CPSase_L_D2"/>
    <property type="match status" value="1"/>
</dbReference>
<dbReference type="SUPFAM" id="SSF56059">
    <property type="entry name" value="Glutathione synthetase ATP-binding domain-like"/>
    <property type="match status" value="1"/>
</dbReference>
<dbReference type="GO" id="GO:0005524">
    <property type="term" value="F:ATP binding"/>
    <property type="evidence" value="ECO:0007669"/>
    <property type="project" value="UniProtKB-UniRule"/>
</dbReference>
<gene>
    <name evidence="3" type="ORF">SAMN05216454_10720</name>
</gene>
<dbReference type="InterPro" id="IPR011761">
    <property type="entry name" value="ATP-grasp"/>
</dbReference>
<reference evidence="3 4" key="1">
    <citation type="submission" date="2016-10" db="EMBL/GenBank/DDBJ databases">
        <authorList>
            <person name="de Groot N.N."/>
        </authorList>
    </citation>
    <scope>NUCLEOTIDE SEQUENCE [LARGE SCALE GENOMIC DNA]</scope>
    <source>
        <strain evidence="3 4">Calf135</strain>
    </source>
</reference>
<dbReference type="InterPro" id="IPR005479">
    <property type="entry name" value="CPAse_ATP-bd"/>
</dbReference>
<evidence type="ECO:0000256" key="1">
    <source>
        <dbReference type="PROSITE-ProRule" id="PRU00409"/>
    </source>
</evidence>
<sequence>MQNKNIDYGLLFENINLEKNPVLIAMHNVGSLGIKRGLQKYGVDIIAISHERYLIEALGKNALCIEDKNDWIKYIIKIAKEFRKVSDKKIVFFTDGDQTMDQMLEHFDEIKDYYILPIKEKIEEYKNITDKKLLKNNLKNIRVPKTYTGDSQYKIEEFPVMIKPLSHTLRMGKKVLIANDKTQLKEYLDELSSKGGSISQEVIAGETENLYCITMYRNEFGYCIIGNIVKKLREYPIENGTGSCHITVDNKKLADLSVKLLEEKDYTGIAMIEFKYSEKYKEFVLIEVNGRFPIEANINDKIGNDFVYRIYKDMLNPNKEKEVLFDWSKVSAYWVLQSYDIRACMAKKIDWKSEYKFYKEKGYFIDSVKDKDDILTYKAYKKELILKAFKKIKKKIFGR</sequence>
<proteinExistence type="predicted"/>
<dbReference type="GO" id="GO:0046872">
    <property type="term" value="F:metal ion binding"/>
    <property type="evidence" value="ECO:0007669"/>
    <property type="project" value="InterPro"/>
</dbReference>
<name>A0A1H8I2L6_9FIRM</name>
<dbReference type="RefSeq" id="WP_091975485.1">
    <property type="nucleotide sequence ID" value="NZ_CAUWDX010000032.1"/>
</dbReference>
<protein>
    <submittedName>
        <fullName evidence="3">Carbamoyl-phosphate synthase L chain, ATP binding domain</fullName>
    </submittedName>
</protein>
<feature type="domain" description="ATP-grasp" evidence="2">
    <location>
        <begin position="133"/>
        <end position="315"/>
    </location>
</feature>
<evidence type="ECO:0000313" key="3">
    <source>
        <dbReference type="EMBL" id="SEN62803.1"/>
    </source>
</evidence>
<dbReference type="AlphaFoldDB" id="A0A1H8I2L6"/>
<keyword evidence="1" id="KW-0067">ATP-binding</keyword>
<keyword evidence="1" id="KW-0547">Nucleotide-binding</keyword>
<dbReference type="Proteomes" id="UP000199512">
    <property type="component" value="Unassembled WGS sequence"/>
</dbReference>
<dbReference type="EMBL" id="FODF01000007">
    <property type="protein sequence ID" value="SEN62803.1"/>
    <property type="molecule type" value="Genomic_DNA"/>
</dbReference>
<accession>A0A1H8I2L6</accession>
<evidence type="ECO:0000313" key="4">
    <source>
        <dbReference type="Proteomes" id="UP000199512"/>
    </source>
</evidence>
<dbReference type="OrthoDB" id="9809970at2"/>
<organism evidence="3 4">
    <name type="scientific">Peptostreptococcus russellii</name>
    <dbReference type="NCBI Taxonomy" id="215200"/>
    <lineage>
        <taxon>Bacteria</taxon>
        <taxon>Bacillati</taxon>
        <taxon>Bacillota</taxon>
        <taxon>Clostridia</taxon>
        <taxon>Peptostreptococcales</taxon>
        <taxon>Peptostreptococcaceae</taxon>
        <taxon>Peptostreptococcus</taxon>
    </lineage>
</organism>
<dbReference type="Gene3D" id="3.30.470.20">
    <property type="entry name" value="ATP-grasp fold, B domain"/>
    <property type="match status" value="1"/>
</dbReference>
<dbReference type="STRING" id="215200.SAMN05216454_10720"/>